<sequence>MTVINLMLFVLLGLILTTYTSANPTNRRNENLVLYEKPPPKCCTPYLWQANISQVQGLVVNHYPVEIELVGHIWYDGKKEKVAVHANIVTNGVLSVLTVIQDFKAKKQYTMNKKQKTCQVGPVYFPKPERCIPDDAEFLGEEVLGGSLKVQSWKAPFKGETYDVKAYFTMTESCIPVTSTLSGKIDSPQGELDILMTTTTSNYKAGIKDFSIFDIPDYCDKSL</sequence>
<dbReference type="PANTHER" id="PTHR10697">
    <property type="entry name" value="MAMMALIAN EPENDYMIN-RELATED PROTEIN 1"/>
    <property type="match status" value="1"/>
</dbReference>
<dbReference type="InterPro" id="IPR001299">
    <property type="entry name" value="Ependymin"/>
</dbReference>
<evidence type="ECO:0000313" key="2">
    <source>
        <dbReference type="Proteomes" id="UP000749559"/>
    </source>
</evidence>
<dbReference type="GO" id="GO:0005764">
    <property type="term" value="C:lysosome"/>
    <property type="evidence" value="ECO:0007669"/>
    <property type="project" value="TreeGrafter"/>
</dbReference>
<dbReference type="Pfam" id="PF00811">
    <property type="entry name" value="Ependymin"/>
    <property type="match status" value="1"/>
</dbReference>
<dbReference type="EMBL" id="CAIIXF020000006">
    <property type="protein sequence ID" value="CAH1786769.1"/>
    <property type="molecule type" value="Genomic_DNA"/>
</dbReference>
<proteinExistence type="predicted"/>
<dbReference type="PANTHER" id="PTHR10697:SF13">
    <property type="entry name" value="RICIN B LECTIN DOMAIN-CONTAINING PROTEIN"/>
    <property type="match status" value="1"/>
</dbReference>
<dbReference type="GO" id="GO:0007160">
    <property type="term" value="P:cell-matrix adhesion"/>
    <property type="evidence" value="ECO:0007669"/>
    <property type="project" value="InterPro"/>
</dbReference>
<reference evidence="1" key="1">
    <citation type="submission" date="2022-03" db="EMBL/GenBank/DDBJ databases">
        <authorList>
            <person name="Martin C."/>
        </authorList>
    </citation>
    <scope>NUCLEOTIDE SEQUENCE</scope>
</reference>
<dbReference type="GO" id="GO:0005576">
    <property type="term" value="C:extracellular region"/>
    <property type="evidence" value="ECO:0007669"/>
    <property type="project" value="InterPro"/>
</dbReference>
<dbReference type="AlphaFoldDB" id="A0A8J1U3K7"/>
<comment type="caution">
    <text evidence="1">The sequence shown here is derived from an EMBL/GenBank/DDBJ whole genome shotgun (WGS) entry which is preliminary data.</text>
</comment>
<dbReference type="Proteomes" id="UP000749559">
    <property type="component" value="Unassembled WGS sequence"/>
</dbReference>
<evidence type="ECO:0000313" key="1">
    <source>
        <dbReference type="EMBL" id="CAH1786769.1"/>
    </source>
</evidence>
<gene>
    <name evidence="1" type="ORF">OFUS_LOCUS12589</name>
</gene>
<protein>
    <submittedName>
        <fullName evidence="1">Uncharacterized protein</fullName>
    </submittedName>
</protein>
<organism evidence="1 2">
    <name type="scientific">Owenia fusiformis</name>
    <name type="common">Polychaete worm</name>
    <dbReference type="NCBI Taxonomy" id="6347"/>
    <lineage>
        <taxon>Eukaryota</taxon>
        <taxon>Metazoa</taxon>
        <taxon>Spiralia</taxon>
        <taxon>Lophotrochozoa</taxon>
        <taxon>Annelida</taxon>
        <taxon>Polychaeta</taxon>
        <taxon>Sedentaria</taxon>
        <taxon>Canalipalpata</taxon>
        <taxon>Sabellida</taxon>
        <taxon>Oweniida</taxon>
        <taxon>Oweniidae</taxon>
        <taxon>Owenia</taxon>
    </lineage>
</organism>
<keyword evidence="2" id="KW-1185">Reference proteome</keyword>
<accession>A0A8J1U3K7</accession>
<dbReference type="OrthoDB" id="6084362at2759"/>
<name>A0A8J1U3K7_OWEFU</name>
<dbReference type="GO" id="GO:0005509">
    <property type="term" value="F:calcium ion binding"/>
    <property type="evidence" value="ECO:0007669"/>
    <property type="project" value="InterPro"/>
</dbReference>